<dbReference type="EMBL" id="QQBC01000008">
    <property type="protein sequence ID" value="RDI64267.1"/>
    <property type="molecule type" value="Genomic_DNA"/>
</dbReference>
<proteinExistence type="inferred from homology"/>
<evidence type="ECO:0000256" key="2">
    <source>
        <dbReference type="SAM" id="SignalP"/>
    </source>
</evidence>
<sequence>MDALTRFVALDEPGRMSHKTFLFGVIAAALLIPATPANACDPIVSEGTFGPWQEGAVAVTYDQTLAPAGSRARVVLGGDDQRTTAILNVTGLLPNRVYGTHAHRNACGAKAADSGFHYQNVEDPNAKDKMSMDARYANPRNELWLDFTTDDHGNATQVVTVDWAFRPNQPGAIVLHEKKTDTTDGNAGMAGARVACLSIQR</sequence>
<accession>A0A370I0J7</accession>
<dbReference type="InterPro" id="IPR036423">
    <property type="entry name" value="SOD-like_Cu/Zn_dom_sf"/>
</dbReference>
<feature type="signal peptide" evidence="2">
    <location>
        <begin position="1"/>
        <end position="39"/>
    </location>
</feature>
<evidence type="ECO:0000256" key="1">
    <source>
        <dbReference type="ARBA" id="ARBA00010457"/>
    </source>
</evidence>
<protein>
    <submittedName>
        <fullName evidence="3">Cu-Zn family superoxide dismutase</fullName>
    </submittedName>
</protein>
<dbReference type="SUPFAM" id="SSF49329">
    <property type="entry name" value="Cu,Zn superoxide dismutase-like"/>
    <property type="match status" value="1"/>
</dbReference>
<name>A0A370I0J7_9NOCA</name>
<keyword evidence="2" id="KW-0732">Signal</keyword>
<evidence type="ECO:0000313" key="4">
    <source>
        <dbReference type="Proteomes" id="UP000254869"/>
    </source>
</evidence>
<dbReference type="STRING" id="1210086.GCA_001613105_02672"/>
<feature type="chain" id="PRO_5016711960" evidence="2">
    <location>
        <begin position="40"/>
        <end position="201"/>
    </location>
</feature>
<dbReference type="GO" id="GO:0046872">
    <property type="term" value="F:metal ion binding"/>
    <property type="evidence" value="ECO:0007669"/>
    <property type="project" value="InterPro"/>
</dbReference>
<dbReference type="Gene3D" id="2.60.40.200">
    <property type="entry name" value="Superoxide dismutase, copper/zinc binding domain"/>
    <property type="match status" value="1"/>
</dbReference>
<dbReference type="Proteomes" id="UP000254869">
    <property type="component" value="Unassembled WGS sequence"/>
</dbReference>
<reference evidence="3 4" key="1">
    <citation type="submission" date="2018-07" db="EMBL/GenBank/DDBJ databases">
        <title>Genomic Encyclopedia of Type Strains, Phase IV (KMG-IV): sequencing the most valuable type-strain genomes for metagenomic binning, comparative biology and taxonomic classification.</title>
        <authorList>
            <person name="Goeker M."/>
        </authorList>
    </citation>
    <scope>NUCLEOTIDE SEQUENCE [LARGE SCALE GENOMIC DNA]</scope>
    <source>
        <strain evidence="3 4">DSM 44290</strain>
    </source>
</reference>
<organism evidence="3 4">
    <name type="scientific">Nocardia pseudobrasiliensis</name>
    <dbReference type="NCBI Taxonomy" id="45979"/>
    <lineage>
        <taxon>Bacteria</taxon>
        <taxon>Bacillati</taxon>
        <taxon>Actinomycetota</taxon>
        <taxon>Actinomycetes</taxon>
        <taxon>Mycobacteriales</taxon>
        <taxon>Nocardiaceae</taxon>
        <taxon>Nocardia</taxon>
    </lineage>
</organism>
<evidence type="ECO:0000313" key="3">
    <source>
        <dbReference type="EMBL" id="RDI64267.1"/>
    </source>
</evidence>
<comment type="caution">
    <text evidence="3">The sequence shown here is derived from an EMBL/GenBank/DDBJ whole genome shotgun (WGS) entry which is preliminary data.</text>
</comment>
<comment type="similarity">
    <text evidence="1">Belongs to the Cu-Zn superoxide dismutase family.</text>
</comment>
<dbReference type="GO" id="GO:0006801">
    <property type="term" value="P:superoxide metabolic process"/>
    <property type="evidence" value="ECO:0007669"/>
    <property type="project" value="InterPro"/>
</dbReference>
<gene>
    <name evidence="3" type="ORF">DFR76_10899</name>
</gene>
<dbReference type="AlphaFoldDB" id="A0A370I0J7"/>
<keyword evidence="4" id="KW-1185">Reference proteome</keyword>